<keyword evidence="2" id="KW-1185">Reference proteome</keyword>
<dbReference type="Pfam" id="PF08284">
    <property type="entry name" value="RVP_2"/>
    <property type="match status" value="1"/>
</dbReference>
<name>A0A5B6VLS9_9ROSI</name>
<proteinExistence type="predicted"/>
<dbReference type="Proteomes" id="UP000325315">
    <property type="component" value="Unassembled WGS sequence"/>
</dbReference>
<gene>
    <name evidence="1" type="ORF">EPI10_015957</name>
</gene>
<dbReference type="EMBL" id="SMMG02000006">
    <property type="protein sequence ID" value="KAA3470229.1"/>
    <property type="molecule type" value="Genomic_DNA"/>
</dbReference>
<sequence>MTKVSEVRALAWTYAIRAKDKATAPDVVIGIFYLFDVTVYALIDLGLTHSYICTTLTTDKNLPVEPTEFDVQVTNPLGHNVIVNLVCRKSPLKV</sequence>
<dbReference type="AlphaFoldDB" id="A0A5B6VLS9"/>
<organism evidence="1 2">
    <name type="scientific">Gossypium australe</name>
    <dbReference type="NCBI Taxonomy" id="47621"/>
    <lineage>
        <taxon>Eukaryota</taxon>
        <taxon>Viridiplantae</taxon>
        <taxon>Streptophyta</taxon>
        <taxon>Embryophyta</taxon>
        <taxon>Tracheophyta</taxon>
        <taxon>Spermatophyta</taxon>
        <taxon>Magnoliopsida</taxon>
        <taxon>eudicotyledons</taxon>
        <taxon>Gunneridae</taxon>
        <taxon>Pentapetalae</taxon>
        <taxon>rosids</taxon>
        <taxon>malvids</taxon>
        <taxon>Malvales</taxon>
        <taxon>Malvaceae</taxon>
        <taxon>Malvoideae</taxon>
        <taxon>Gossypium</taxon>
    </lineage>
</organism>
<protein>
    <submittedName>
        <fullName evidence="1">Gag-Pol polyprotein</fullName>
    </submittedName>
</protein>
<evidence type="ECO:0000313" key="1">
    <source>
        <dbReference type="EMBL" id="KAA3470229.1"/>
    </source>
</evidence>
<reference evidence="2" key="1">
    <citation type="journal article" date="2019" name="Plant Biotechnol. J.">
        <title>Genome sequencing of the Australian wild diploid species Gossypium australe highlights disease resistance and delayed gland morphogenesis.</title>
        <authorList>
            <person name="Cai Y."/>
            <person name="Cai X."/>
            <person name="Wang Q."/>
            <person name="Wang P."/>
            <person name="Zhang Y."/>
            <person name="Cai C."/>
            <person name="Xu Y."/>
            <person name="Wang K."/>
            <person name="Zhou Z."/>
            <person name="Wang C."/>
            <person name="Geng S."/>
            <person name="Li B."/>
            <person name="Dong Q."/>
            <person name="Hou Y."/>
            <person name="Wang H."/>
            <person name="Ai P."/>
            <person name="Liu Z."/>
            <person name="Yi F."/>
            <person name="Sun M."/>
            <person name="An G."/>
            <person name="Cheng J."/>
            <person name="Zhang Y."/>
            <person name="Shi Q."/>
            <person name="Xie Y."/>
            <person name="Shi X."/>
            <person name="Chang Y."/>
            <person name="Huang F."/>
            <person name="Chen Y."/>
            <person name="Hong S."/>
            <person name="Mi L."/>
            <person name="Sun Q."/>
            <person name="Zhang L."/>
            <person name="Zhou B."/>
            <person name="Peng R."/>
            <person name="Zhang X."/>
            <person name="Liu F."/>
        </authorList>
    </citation>
    <scope>NUCLEOTIDE SEQUENCE [LARGE SCALE GENOMIC DNA]</scope>
    <source>
        <strain evidence="2">cv. PA1801</strain>
    </source>
</reference>
<evidence type="ECO:0000313" key="2">
    <source>
        <dbReference type="Proteomes" id="UP000325315"/>
    </source>
</evidence>
<dbReference type="OrthoDB" id="851428at2759"/>
<accession>A0A5B6VLS9</accession>
<comment type="caution">
    <text evidence="1">The sequence shown here is derived from an EMBL/GenBank/DDBJ whole genome shotgun (WGS) entry which is preliminary data.</text>
</comment>